<evidence type="ECO:0008006" key="8">
    <source>
        <dbReference type="Google" id="ProtNLM"/>
    </source>
</evidence>
<feature type="transmembrane region" description="Helical" evidence="5">
    <location>
        <begin position="43"/>
        <end position="61"/>
    </location>
</feature>
<evidence type="ECO:0000313" key="6">
    <source>
        <dbReference type="EMBL" id="AXL22420.1"/>
    </source>
</evidence>
<evidence type="ECO:0000256" key="3">
    <source>
        <dbReference type="ARBA" id="ARBA00022989"/>
    </source>
</evidence>
<sequence length="151" mass="16489">MTALLGWMRSLIPVQTEIEWGAVASAAGALITHFTGWSDIHEALVVIMAIDYITGIAAAYINPNMKLNSKKGFAGFCKKMVILCLVALSHELDMALGQSTLTQPFVVWFFIANEGLSILENAGKAGLPIPKKLRETLEQLASEKEEKGERK</sequence>
<evidence type="ECO:0000256" key="2">
    <source>
        <dbReference type="ARBA" id="ARBA00022692"/>
    </source>
</evidence>
<reference evidence="6 7" key="1">
    <citation type="submission" date="2018-05" db="EMBL/GenBank/DDBJ databases">
        <title>Complete genome sequence of Megasphaera sp. AJH120T, isolated from the ceca of a chicken.</title>
        <authorList>
            <person name="Maki J."/>
            <person name="Looft T."/>
        </authorList>
    </citation>
    <scope>NUCLEOTIDE SEQUENCE [LARGE SCALE GENOMIC DNA]</scope>
    <source>
        <strain evidence="6 7">AJH120</strain>
    </source>
</reference>
<dbReference type="EMBL" id="CP029462">
    <property type="protein sequence ID" value="AXL22420.1"/>
    <property type="molecule type" value="Genomic_DNA"/>
</dbReference>
<keyword evidence="2 5" id="KW-0812">Transmembrane</keyword>
<dbReference type="AlphaFoldDB" id="A0A346B2S7"/>
<comment type="subcellular location">
    <subcellularLocation>
        <location evidence="1">Membrane</location>
        <topology evidence="1">Multi-pass membrane protein</topology>
    </subcellularLocation>
</comment>
<dbReference type="Pfam" id="PF05105">
    <property type="entry name" value="Phage_holin_4_1"/>
    <property type="match status" value="1"/>
</dbReference>
<evidence type="ECO:0000256" key="4">
    <source>
        <dbReference type="ARBA" id="ARBA00023136"/>
    </source>
</evidence>
<gene>
    <name evidence="6" type="ORF">DKB62_10055</name>
</gene>
<keyword evidence="4 5" id="KW-0472">Membrane</keyword>
<accession>A0A346B2S7</accession>
<keyword evidence="3 5" id="KW-1133">Transmembrane helix</keyword>
<keyword evidence="7" id="KW-1185">Reference proteome</keyword>
<evidence type="ECO:0000256" key="5">
    <source>
        <dbReference type="SAM" id="Phobius"/>
    </source>
</evidence>
<dbReference type="InterPro" id="IPR006480">
    <property type="entry name" value="Phage_holin_4_1"/>
</dbReference>
<evidence type="ECO:0000256" key="1">
    <source>
        <dbReference type="ARBA" id="ARBA00004141"/>
    </source>
</evidence>
<organism evidence="6 7">
    <name type="scientific">Megasphaera stantonii</name>
    <dbReference type="NCBI Taxonomy" id="2144175"/>
    <lineage>
        <taxon>Bacteria</taxon>
        <taxon>Bacillati</taxon>
        <taxon>Bacillota</taxon>
        <taxon>Negativicutes</taxon>
        <taxon>Veillonellales</taxon>
        <taxon>Veillonellaceae</taxon>
        <taxon>Megasphaera</taxon>
    </lineage>
</organism>
<proteinExistence type="predicted"/>
<dbReference type="OrthoDB" id="88184at2"/>
<dbReference type="Proteomes" id="UP000254337">
    <property type="component" value="Chromosome"/>
</dbReference>
<evidence type="ECO:0000313" key="7">
    <source>
        <dbReference type="Proteomes" id="UP000254337"/>
    </source>
</evidence>
<protein>
    <recommendedName>
        <fullName evidence="8">Holin</fullName>
    </recommendedName>
</protein>
<dbReference type="KEGG" id="meg:DKB62_10055"/>
<dbReference type="NCBIfam" id="TIGR01593">
    <property type="entry name" value="holin_tox_secr"/>
    <property type="match status" value="1"/>
</dbReference>
<name>A0A346B2S7_9FIRM</name>
<dbReference type="GO" id="GO:0016020">
    <property type="term" value="C:membrane"/>
    <property type="evidence" value="ECO:0007669"/>
    <property type="project" value="UniProtKB-SubCell"/>
</dbReference>